<dbReference type="RefSeq" id="WP_208055366.1">
    <property type="nucleotide sequence ID" value="NZ_JAGEMK010000003.1"/>
</dbReference>
<dbReference type="Pfam" id="PF12706">
    <property type="entry name" value="Lactamase_B_2"/>
    <property type="match status" value="1"/>
</dbReference>
<dbReference type="SUPFAM" id="SSF56281">
    <property type="entry name" value="Metallo-hydrolase/oxidoreductase"/>
    <property type="match status" value="1"/>
</dbReference>
<dbReference type="CDD" id="cd07716">
    <property type="entry name" value="RNaseZ_short-form-like_MBL-fold"/>
    <property type="match status" value="1"/>
</dbReference>
<dbReference type="InterPro" id="IPR036866">
    <property type="entry name" value="RibonucZ/Hydroxyglut_hydro"/>
</dbReference>
<feature type="domain" description="Metallo-beta-lactamase" evidence="1">
    <location>
        <begin position="41"/>
        <end position="241"/>
    </location>
</feature>
<dbReference type="PANTHER" id="PTHR46018:SF4">
    <property type="entry name" value="METALLO-HYDROLASE YHFI-RELATED"/>
    <property type="match status" value="1"/>
</dbReference>
<dbReference type="Proteomes" id="UP000664209">
    <property type="component" value="Unassembled WGS sequence"/>
</dbReference>
<comment type="caution">
    <text evidence="2">The sequence shown here is derived from an EMBL/GenBank/DDBJ whole genome shotgun (WGS) entry which is preliminary data.</text>
</comment>
<dbReference type="PANTHER" id="PTHR46018">
    <property type="entry name" value="ZINC PHOSPHODIESTERASE ELAC PROTEIN 1"/>
    <property type="match status" value="1"/>
</dbReference>
<evidence type="ECO:0000313" key="2">
    <source>
        <dbReference type="EMBL" id="MBO1751692.1"/>
    </source>
</evidence>
<reference evidence="2" key="1">
    <citation type="submission" date="2021-03" db="EMBL/GenBank/DDBJ databases">
        <title>Actinotalea soli sp. nov., isolated from soil.</title>
        <authorList>
            <person name="Ping W."/>
            <person name="Zhang J."/>
        </authorList>
    </citation>
    <scope>NUCLEOTIDE SEQUENCE</scope>
    <source>
        <strain evidence="2">BY-33</strain>
    </source>
</reference>
<keyword evidence="3" id="KW-1185">Reference proteome</keyword>
<dbReference type="AlphaFoldDB" id="A0A939LNI8"/>
<protein>
    <submittedName>
        <fullName evidence="2">MBL fold metallo-hydrolase</fullName>
    </submittedName>
</protein>
<dbReference type="EMBL" id="JAGEMK010000003">
    <property type="protein sequence ID" value="MBO1751692.1"/>
    <property type="molecule type" value="Genomic_DNA"/>
</dbReference>
<gene>
    <name evidence="2" type="ORF">J4G33_07740</name>
</gene>
<organism evidence="2 3">
    <name type="scientific">Actinotalea soli</name>
    <dbReference type="NCBI Taxonomy" id="2819234"/>
    <lineage>
        <taxon>Bacteria</taxon>
        <taxon>Bacillati</taxon>
        <taxon>Actinomycetota</taxon>
        <taxon>Actinomycetes</taxon>
        <taxon>Micrococcales</taxon>
        <taxon>Cellulomonadaceae</taxon>
        <taxon>Actinotalea</taxon>
    </lineage>
</organism>
<proteinExistence type="predicted"/>
<evidence type="ECO:0000313" key="3">
    <source>
        <dbReference type="Proteomes" id="UP000664209"/>
    </source>
</evidence>
<dbReference type="InterPro" id="IPR001279">
    <property type="entry name" value="Metallo-B-lactamas"/>
</dbReference>
<accession>A0A939LNI8</accession>
<name>A0A939LNI8_9CELL</name>
<sequence length="274" mass="28623">MRLTVIGCAGSFPGPESASSSYLVQADDEAGRTWSLLLDLGSGALGPLQRYCDPVDLDAIGLSHLHPDHMADMCGLYVYLKYRPRGHGGHAEGAGTGARRGPLDVHGPFGTASRLAAAYGLEPGESMTDQLAVHAWQPGRPIQVGPLTLTPVAVEHPVPAYGVRVTGPSERDPTRRVTLAYTGDTDSCPGLDALAREADVLLAEAAFVEGRDDDVRGIHLTGRRAGQAAADGGAGRLVLTHVPAWNPPGAAYDEAVAVYPGPIDLARPGMVVEL</sequence>
<evidence type="ECO:0000259" key="1">
    <source>
        <dbReference type="Pfam" id="PF12706"/>
    </source>
</evidence>
<dbReference type="Gene3D" id="3.60.15.10">
    <property type="entry name" value="Ribonuclease Z/Hydroxyacylglutathione hydrolase-like"/>
    <property type="match status" value="1"/>
</dbReference>
<dbReference type="GO" id="GO:0042781">
    <property type="term" value="F:3'-tRNA processing endoribonuclease activity"/>
    <property type="evidence" value="ECO:0007669"/>
    <property type="project" value="TreeGrafter"/>
</dbReference>